<protein>
    <submittedName>
        <fullName evidence="1">YdeI/OmpD-associated family protein</fullName>
    </submittedName>
</protein>
<comment type="caution">
    <text evidence="1">The sequence shown here is derived from an EMBL/GenBank/DDBJ whole genome shotgun (WGS) entry which is preliminary data.</text>
</comment>
<dbReference type="RefSeq" id="WP_310519918.1">
    <property type="nucleotide sequence ID" value="NZ_BAABBS010000003.1"/>
</dbReference>
<gene>
    <name evidence="1" type="ORF">RH861_04365</name>
</gene>
<dbReference type="Proteomes" id="UP001260072">
    <property type="component" value="Unassembled WGS sequence"/>
</dbReference>
<evidence type="ECO:0000313" key="2">
    <source>
        <dbReference type="Proteomes" id="UP001260072"/>
    </source>
</evidence>
<evidence type="ECO:0000313" key="1">
    <source>
        <dbReference type="EMBL" id="MDR5691292.1"/>
    </source>
</evidence>
<accession>A0ABU1FHR1</accession>
<keyword evidence="2" id="KW-1185">Reference proteome</keyword>
<name>A0ABU1FHR1_9MICO</name>
<dbReference type="Pfam" id="PF13376">
    <property type="entry name" value="OmdA"/>
    <property type="match status" value="1"/>
</dbReference>
<proteinExistence type="predicted"/>
<reference evidence="2" key="1">
    <citation type="submission" date="2023-07" db="EMBL/GenBank/DDBJ databases">
        <title>Description of three actinobacteria isolated from air of manufacturing shop in a pharmaceutical factory.</title>
        <authorList>
            <person name="Zhang D.-F."/>
        </authorList>
    </citation>
    <scope>NUCLEOTIDE SEQUENCE [LARGE SCALE GENOMIC DNA]</scope>
    <source>
        <strain evidence="2">CCTCC AB 2011122</strain>
    </source>
</reference>
<sequence length="164" mass="17747">MPPDETAFVAPVEPVAWGRSTYTVIRIPEELADAARDAGTRRLEGTIDGVPVNLAVTRAPVVDGPFVWAGRSLLRRLGAEAGAPVECRLRPAHDDDVPVPADVAAELAARGVLQRWEGLPPADRRRRLYPIESAARPETRVRRIRALVEELDGGSTPAAPRVNP</sequence>
<organism evidence="1 2">
    <name type="scientific">Agromyces indicus</name>
    <dbReference type="NCBI Taxonomy" id="758919"/>
    <lineage>
        <taxon>Bacteria</taxon>
        <taxon>Bacillati</taxon>
        <taxon>Actinomycetota</taxon>
        <taxon>Actinomycetes</taxon>
        <taxon>Micrococcales</taxon>
        <taxon>Microbacteriaceae</taxon>
        <taxon>Agromyces</taxon>
    </lineage>
</organism>
<dbReference type="EMBL" id="JAVKGS010000001">
    <property type="protein sequence ID" value="MDR5691292.1"/>
    <property type="molecule type" value="Genomic_DNA"/>
</dbReference>